<gene>
    <name evidence="1" type="ORF">HMPREF3293_00732</name>
</gene>
<reference evidence="1 2" key="1">
    <citation type="submission" date="2016-02" db="EMBL/GenBank/DDBJ databases">
        <authorList>
            <person name="Wen L."/>
            <person name="He K."/>
            <person name="Yang H."/>
        </authorList>
    </citation>
    <scope>NUCLEOTIDE SEQUENCE [LARGE SCALE GENOMIC DNA]</scope>
    <source>
        <strain evidence="1 2">DSM 22607</strain>
    </source>
</reference>
<dbReference type="SUPFAM" id="SSF143422">
    <property type="entry name" value="Transposase IS200-like"/>
    <property type="match status" value="1"/>
</dbReference>
<evidence type="ECO:0000313" key="1">
    <source>
        <dbReference type="EMBL" id="KXK66433.1"/>
    </source>
</evidence>
<keyword evidence="2" id="KW-1185">Reference proteome</keyword>
<sequence length="105" mass="12423">MDKSLAHSKWICKYHIIFTFTPKYRKKIIYNKVIIILRKANVRFNIQQAGPNFLIKLEKPRFVFFSVLGFYNVLEFKEYDDKSILVKNSLERSPSGTSKRSTSLE</sequence>
<dbReference type="AlphaFoldDB" id="A0A136Q6Y9"/>
<name>A0A136Q6Y9_9FIRM</name>
<comment type="caution">
    <text evidence="1">The sequence shown here is derived from an EMBL/GenBank/DDBJ whole genome shotgun (WGS) entry which is preliminary data.</text>
</comment>
<dbReference type="EMBL" id="LSZW01000045">
    <property type="protein sequence ID" value="KXK66433.1"/>
    <property type="molecule type" value="Genomic_DNA"/>
</dbReference>
<dbReference type="Proteomes" id="UP000070366">
    <property type="component" value="Unassembled WGS sequence"/>
</dbReference>
<dbReference type="GO" id="GO:0006313">
    <property type="term" value="P:DNA transposition"/>
    <property type="evidence" value="ECO:0007669"/>
    <property type="project" value="InterPro"/>
</dbReference>
<dbReference type="GO" id="GO:0003677">
    <property type="term" value="F:DNA binding"/>
    <property type="evidence" value="ECO:0007669"/>
    <property type="project" value="InterPro"/>
</dbReference>
<evidence type="ECO:0008006" key="3">
    <source>
        <dbReference type="Google" id="ProtNLM"/>
    </source>
</evidence>
<proteinExistence type="predicted"/>
<dbReference type="GO" id="GO:0004803">
    <property type="term" value="F:transposase activity"/>
    <property type="evidence" value="ECO:0007669"/>
    <property type="project" value="InterPro"/>
</dbReference>
<organism evidence="1 2">
    <name type="scientific">Christensenella minuta</name>
    <dbReference type="NCBI Taxonomy" id="626937"/>
    <lineage>
        <taxon>Bacteria</taxon>
        <taxon>Bacillati</taxon>
        <taxon>Bacillota</taxon>
        <taxon>Clostridia</taxon>
        <taxon>Christensenellales</taxon>
        <taxon>Christensenellaceae</taxon>
        <taxon>Christensenella</taxon>
    </lineage>
</organism>
<dbReference type="InterPro" id="IPR036515">
    <property type="entry name" value="Transposase_17_sf"/>
</dbReference>
<protein>
    <recommendedName>
        <fullName evidence="3">Transposase IS200-like domain-containing protein</fullName>
    </recommendedName>
</protein>
<evidence type="ECO:0000313" key="2">
    <source>
        <dbReference type="Proteomes" id="UP000070366"/>
    </source>
</evidence>
<accession>A0A136Q6Y9</accession>